<keyword evidence="2" id="KW-1185">Reference proteome</keyword>
<name>A0A0R3WFB7_TAEAS</name>
<dbReference type="AlphaFoldDB" id="A0A0R3WFB7"/>
<dbReference type="WBParaSite" id="TASK_0000956001-mRNA-1">
    <property type="protein sequence ID" value="TASK_0000956001-mRNA-1"/>
    <property type="gene ID" value="TASK_0000956001"/>
</dbReference>
<gene>
    <name evidence="1" type="ORF">TASK_LOCUS9561</name>
</gene>
<dbReference type="EMBL" id="UYRS01019249">
    <property type="protein sequence ID" value="VDK44080.1"/>
    <property type="molecule type" value="Genomic_DNA"/>
</dbReference>
<evidence type="ECO:0000313" key="3">
    <source>
        <dbReference type="WBParaSite" id="TASK_0000956001-mRNA-1"/>
    </source>
</evidence>
<proteinExistence type="predicted"/>
<protein>
    <submittedName>
        <fullName evidence="3">Secreted protein</fullName>
    </submittedName>
</protein>
<dbReference type="Proteomes" id="UP000282613">
    <property type="component" value="Unassembled WGS sequence"/>
</dbReference>
<accession>A0A0R3WFB7</accession>
<evidence type="ECO:0000313" key="1">
    <source>
        <dbReference type="EMBL" id="VDK44080.1"/>
    </source>
</evidence>
<organism evidence="3">
    <name type="scientific">Taenia asiatica</name>
    <name type="common">Asian tapeworm</name>
    <dbReference type="NCBI Taxonomy" id="60517"/>
    <lineage>
        <taxon>Eukaryota</taxon>
        <taxon>Metazoa</taxon>
        <taxon>Spiralia</taxon>
        <taxon>Lophotrochozoa</taxon>
        <taxon>Platyhelminthes</taxon>
        <taxon>Cestoda</taxon>
        <taxon>Eucestoda</taxon>
        <taxon>Cyclophyllidea</taxon>
        <taxon>Taeniidae</taxon>
        <taxon>Taenia</taxon>
    </lineage>
</organism>
<reference evidence="3" key="1">
    <citation type="submission" date="2017-02" db="UniProtKB">
        <authorList>
            <consortium name="WormBaseParasite"/>
        </authorList>
    </citation>
    <scope>IDENTIFICATION</scope>
</reference>
<reference evidence="1 2" key="2">
    <citation type="submission" date="2018-11" db="EMBL/GenBank/DDBJ databases">
        <authorList>
            <consortium name="Pathogen Informatics"/>
        </authorList>
    </citation>
    <scope>NUCLEOTIDE SEQUENCE [LARGE SCALE GENOMIC DNA]</scope>
</reference>
<dbReference type="OrthoDB" id="6225302at2759"/>
<sequence length="97" mass="11228">MGLVTNWVAWISRMESYTTLGLSRFHPALISASVAACLLQPLSLDCGQAPLMDLWPMWLLRRLLTLSLRLSQLRFSLVYRGHHHLRYLFPFSDLDEI</sequence>
<evidence type="ECO:0000313" key="2">
    <source>
        <dbReference type="Proteomes" id="UP000282613"/>
    </source>
</evidence>